<organism evidence="6 7">
    <name type="scientific">Pelagovum pacificum</name>
    <dbReference type="NCBI Taxonomy" id="2588711"/>
    <lineage>
        <taxon>Bacteria</taxon>
        <taxon>Pseudomonadati</taxon>
        <taxon>Pseudomonadota</taxon>
        <taxon>Alphaproteobacteria</taxon>
        <taxon>Rhodobacterales</taxon>
        <taxon>Paracoccaceae</taxon>
        <taxon>Pelagovum</taxon>
    </lineage>
</organism>
<keyword evidence="4" id="KW-0804">Transcription</keyword>
<evidence type="ECO:0000256" key="2">
    <source>
        <dbReference type="ARBA" id="ARBA00023015"/>
    </source>
</evidence>
<dbReference type="InterPro" id="IPR058163">
    <property type="entry name" value="LysR-type_TF_proteobact-type"/>
</dbReference>
<name>A0A5C5GH54_9RHOB</name>
<keyword evidence="2" id="KW-0805">Transcription regulation</keyword>
<dbReference type="RefSeq" id="WP_140195133.1">
    <property type="nucleotide sequence ID" value="NZ_CP065915.1"/>
</dbReference>
<dbReference type="Pfam" id="PF00126">
    <property type="entry name" value="HTH_1"/>
    <property type="match status" value="1"/>
</dbReference>
<dbReference type="InterPro" id="IPR036390">
    <property type="entry name" value="WH_DNA-bd_sf"/>
</dbReference>
<feature type="domain" description="HTH lysR-type" evidence="5">
    <location>
        <begin position="7"/>
        <end position="64"/>
    </location>
</feature>
<evidence type="ECO:0000313" key="6">
    <source>
        <dbReference type="EMBL" id="TNY34098.1"/>
    </source>
</evidence>
<evidence type="ECO:0000256" key="1">
    <source>
        <dbReference type="ARBA" id="ARBA00009437"/>
    </source>
</evidence>
<dbReference type="GO" id="GO:0006351">
    <property type="term" value="P:DNA-templated transcription"/>
    <property type="evidence" value="ECO:0007669"/>
    <property type="project" value="TreeGrafter"/>
</dbReference>
<dbReference type="GO" id="GO:0003700">
    <property type="term" value="F:DNA-binding transcription factor activity"/>
    <property type="evidence" value="ECO:0007669"/>
    <property type="project" value="InterPro"/>
</dbReference>
<dbReference type="OrthoDB" id="7328368at2"/>
<dbReference type="SUPFAM" id="SSF46785">
    <property type="entry name" value="Winged helix' DNA-binding domain"/>
    <property type="match status" value="1"/>
</dbReference>
<dbReference type="Proteomes" id="UP000314011">
    <property type="component" value="Unassembled WGS sequence"/>
</dbReference>
<dbReference type="PANTHER" id="PTHR30537">
    <property type="entry name" value="HTH-TYPE TRANSCRIPTIONAL REGULATOR"/>
    <property type="match status" value="1"/>
</dbReference>
<evidence type="ECO:0000313" key="7">
    <source>
        <dbReference type="Proteomes" id="UP000314011"/>
    </source>
</evidence>
<keyword evidence="3" id="KW-0238">DNA-binding</keyword>
<reference evidence="6 7" key="1">
    <citation type="submission" date="2019-06" db="EMBL/GenBank/DDBJ databases">
        <title>Genome of new Rhodobacteraceae sp. SM1903.</title>
        <authorList>
            <person name="Ren X."/>
        </authorList>
    </citation>
    <scope>NUCLEOTIDE SEQUENCE [LARGE SCALE GENOMIC DNA]</scope>
    <source>
        <strain evidence="6 7">SM1903</strain>
    </source>
</reference>
<dbReference type="PROSITE" id="PS50931">
    <property type="entry name" value="HTH_LYSR"/>
    <property type="match status" value="1"/>
</dbReference>
<dbReference type="Gene3D" id="1.10.10.10">
    <property type="entry name" value="Winged helix-like DNA-binding domain superfamily/Winged helix DNA-binding domain"/>
    <property type="match status" value="1"/>
</dbReference>
<dbReference type="PRINTS" id="PR00039">
    <property type="entry name" value="HTHLYSR"/>
</dbReference>
<dbReference type="SUPFAM" id="SSF53850">
    <property type="entry name" value="Periplasmic binding protein-like II"/>
    <property type="match status" value="1"/>
</dbReference>
<dbReference type="PANTHER" id="PTHR30537:SF74">
    <property type="entry name" value="HTH-TYPE TRANSCRIPTIONAL REGULATOR TRPI"/>
    <property type="match status" value="1"/>
</dbReference>
<sequence length="292" mass="31746">MDWRDIPSLSALRAFEAAARLGSFSGAARELNVTHAAIAQHVRSLEDHFGVQLMTRQGKAMAVTVEGQGLSRALTEAFALVESATRDLLGQGANRALRVALTPSFAANWLMPRIGRFWVEHPEVALELIPSNDLVDLRADGMDLAIRYGRGGWPGVDIEQLVPAGHVAVGATAKYSDRIGSSFAELSGETWIVDYMGREEELWAAESGIDFEKEKVRAFDTAELAREAAKAGIGVALLPLPIVVEEVVAGRLVILTRQIDSDVSYSILTRPGTVSPARDIFIRWLRSEAKKG</sequence>
<protein>
    <submittedName>
        <fullName evidence="6">LysR family transcriptional regulator</fullName>
    </submittedName>
</protein>
<proteinExistence type="inferred from homology"/>
<evidence type="ECO:0000256" key="4">
    <source>
        <dbReference type="ARBA" id="ARBA00023163"/>
    </source>
</evidence>
<dbReference type="EMBL" id="VFFF01000001">
    <property type="protein sequence ID" value="TNY34098.1"/>
    <property type="molecule type" value="Genomic_DNA"/>
</dbReference>
<evidence type="ECO:0000259" key="5">
    <source>
        <dbReference type="PROSITE" id="PS50931"/>
    </source>
</evidence>
<comment type="similarity">
    <text evidence="1">Belongs to the LysR transcriptional regulatory family.</text>
</comment>
<keyword evidence="7" id="KW-1185">Reference proteome</keyword>
<dbReference type="Gene3D" id="3.40.190.10">
    <property type="entry name" value="Periplasmic binding protein-like II"/>
    <property type="match status" value="2"/>
</dbReference>
<accession>A0A5C5GH54</accession>
<evidence type="ECO:0000256" key="3">
    <source>
        <dbReference type="ARBA" id="ARBA00023125"/>
    </source>
</evidence>
<dbReference type="InterPro" id="IPR005119">
    <property type="entry name" value="LysR_subst-bd"/>
</dbReference>
<dbReference type="AlphaFoldDB" id="A0A5C5GH54"/>
<comment type="caution">
    <text evidence="6">The sequence shown here is derived from an EMBL/GenBank/DDBJ whole genome shotgun (WGS) entry which is preliminary data.</text>
</comment>
<dbReference type="GO" id="GO:0043565">
    <property type="term" value="F:sequence-specific DNA binding"/>
    <property type="evidence" value="ECO:0007669"/>
    <property type="project" value="TreeGrafter"/>
</dbReference>
<gene>
    <name evidence="6" type="ORF">FHY64_12800</name>
</gene>
<dbReference type="InterPro" id="IPR036388">
    <property type="entry name" value="WH-like_DNA-bd_sf"/>
</dbReference>
<dbReference type="Pfam" id="PF03466">
    <property type="entry name" value="LysR_substrate"/>
    <property type="match status" value="1"/>
</dbReference>
<dbReference type="InterPro" id="IPR000847">
    <property type="entry name" value="LysR_HTH_N"/>
</dbReference>